<feature type="domain" description="DUF1918" evidence="1">
    <location>
        <begin position="1"/>
        <end position="55"/>
    </location>
</feature>
<gene>
    <name evidence="2" type="ORF">GCM10023175_46950</name>
</gene>
<protein>
    <recommendedName>
        <fullName evidence="1">DUF1918 domain-containing protein</fullName>
    </recommendedName>
</protein>
<dbReference type="InterPro" id="IPR015035">
    <property type="entry name" value="DUF1918"/>
</dbReference>
<reference evidence="3" key="1">
    <citation type="journal article" date="2019" name="Int. J. Syst. Evol. Microbiol.">
        <title>The Global Catalogue of Microorganisms (GCM) 10K type strain sequencing project: providing services to taxonomists for standard genome sequencing and annotation.</title>
        <authorList>
            <consortium name="The Broad Institute Genomics Platform"/>
            <consortium name="The Broad Institute Genome Sequencing Center for Infectious Disease"/>
            <person name="Wu L."/>
            <person name="Ma J."/>
        </authorList>
    </citation>
    <scope>NUCLEOTIDE SEQUENCE [LARGE SCALE GENOMIC DNA]</scope>
    <source>
        <strain evidence="3">JCM 17906</strain>
    </source>
</reference>
<dbReference type="RefSeq" id="WP_345422497.1">
    <property type="nucleotide sequence ID" value="NZ_BAABGT010000075.1"/>
</dbReference>
<evidence type="ECO:0000313" key="2">
    <source>
        <dbReference type="EMBL" id="GAA4552708.1"/>
    </source>
</evidence>
<accession>A0ABP8RWP8</accession>
<organism evidence="2 3">
    <name type="scientific">Pseudonocardia xishanensis</name>
    <dbReference type="NCBI Taxonomy" id="630995"/>
    <lineage>
        <taxon>Bacteria</taxon>
        <taxon>Bacillati</taxon>
        <taxon>Actinomycetota</taxon>
        <taxon>Actinomycetes</taxon>
        <taxon>Pseudonocardiales</taxon>
        <taxon>Pseudonocardiaceae</taxon>
        <taxon>Pseudonocardia</taxon>
    </lineage>
</organism>
<dbReference type="Proteomes" id="UP001501598">
    <property type="component" value="Unassembled WGS sequence"/>
</dbReference>
<keyword evidence="3" id="KW-1185">Reference proteome</keyword>
<comment type="caution">
    <text evidence="2">The sequence shown here is derived from an EMBL/GenBank/DDBJ whole genome shotgun (WGS) entry which is preliminary data.</text>
</comment>
<dbReference type="Pfam" id="PF08940">
    <property type="entry name" value="DUF1918"/>
    <property type="match status" value="1"/>
</dbReference>
<dbReference type="SUPFAM" id="SSF50118">
    <property type="entry name" value="Cell growth inhibitor/plasmid maintenance toxic component"/>
    <property type="match status" value="1"/>
</dbReference>
<evidence type="ECO:0000313" key="3">
    <source>
        <dbReference type="Proteomes" id="UP001501598"/>
    </source>
</evidence>
<dbReference type="Gene3D" id="2.30.30.440">
    <property type="entry name" value="Domain of unknown function DUF1918"/>
    <property type="match status" value="1"/>
</dbReference>
<proteinExistence type="predicted"/>
<evidence type="ECO:0000259" key="1">
    <source>
        <dbReference type="Pfam" id="PF08940"/>
    </source>
</evidence>
<dbReference type="EMBL" id="BAABGT010000075">
    <property type="protein sequence ID" value="GAA4552708.1"/>
    <property type="molecule type" value="Genomic_DNA"/>
</dbReference>
<name>A0ABP8RWP8_9PSEU</name>
<sequence length="60" mass="6730">MQAHVGDHVVVEAGVLDTTPRRGRVLAVLGDDVVRYRVRWEDGHESVLRPGPDVHLVHVR</sequence>